<feature type="non-terminal residue" evidence="2">
    <location>
        <position position="1"/>
    </location>
</feature>
<dbReference type="InterPro" id="IPR052514">
    <property type="entry name" value="SAM-dependent_MTase"/>
</dbReference>
<dbReference type="SUPFAM" id="SSF53335">
    <property type="entry name" value="S-adenosyl-L-methionine-dependent methyltransferases"/>
    <property type="match status" value="1"/>
</dbReference>
<evidence type="ECO:0000259" key="1">
    <source>
        <dbReference type="Pfam" id="PF05050"/>
    </source>
</evidence>
<dbReference type="AlphaFoldDB" id="A0A382L8E1"/>
<organism evidence="2">
    <name type="scientific">marine metagenome</name>
    <dbReference type="NCBI Taxonomy" id="408172"/>
    <lineage>
        <taxon>unclassified sequences</taxon>
        <taxon>metagenomes</taxon>
        <taxon>ecological metagenomes</taxon>
    </lineage>
</organism>
<sequence length="200" mass="22911">MCLEQLIEPEWHIVDIGANIGTHTIPFSKLAHKGYVHSFEPNELSRGLLERNIKDNFITNSTVYPYALSRGAGNRYLSNYNPQKPGNYGEASLNSSSEYMELVPTMRLDQLKFERLDLIKCDVEGEEPNVFKGGKHTLAQHLPTCFIECNDEAHLKPLWTRFEKLGYTQMYWCPVRNFNPDNYKGYTKNVFGSSGVINIL</sequence>
<reference evidence="2" key="1">
    <citation type="submission" date="2018-05" db="EMBL/GenBank/DDBJ databases">
        <authorList>
            <person name="Lanie J.A."/>
            <person name="Ng W.-L."/>
            <person name="Kazmierczak K.M."/>
            <person name="Andrzejewski T.M."/>
            <person name="Davidsen T.M."/>
            <person name="Wayne K.J."/>
            <person name="Tettelin H."/>
            <person name="Glass J.I."/>
            <person name="Rusch D."/>
            <person name="Podicherti R."/>
            <person name="Tsui H.-C.T."/>
            <person name="Winkler M.E."/>
        </authorList>
    </citation>
    <scope>NUCLEOTIDE SEQUENCE</scope>
</reference>
<name>A0A382L8E1_9ZZZZ</name>
<dbReference type="Gene3D" id="3.40.50.150">
    <property type="entry name" value="Vaccinia Virus protein VP39"/>
    <property type="match status" value="1"/>
</dbReference>
<dbReference type="NCBIfam" id="TIGR01444">
    <property type="entry name" value="fkbM_fam"/>
    <property type="match status" value="1"/>
</dbReference>
<evidence type="ECO:0000313" key="2">
    <source>
        <dbReference type="EMBL" id="SVC31171.1"/>
    </source>
</evidence>
<accession>A0A382L8E1</accession>
<protein>
    <recommendedName>
        <fullName evidence="1">Methyltransferase FkbM domain-containing protein</fullName>
    </recommendedName>
</protein>
<feature type="non-terminal residue" evidence="2">
    <location>
        <position position="200"/>
    </location>
</feature>
<gene>
    <name evidence="2" type="ORF">METZ01_LOCUS284025</name>
</gene>
<dbReference type="InterPro" id="IPR006342">
    <property type="entry name" value="FkbM_mtfrase"/>
</dbReference>
<dbReference type="Pfam" id="PF05050">
    <property type="entry name" value="Methyltransf_21"/>
    <property type="match status" value="1"/>
</dbReference>
<dbReference type="InterPro" id="IPR029063">
    <property type="entry name" value="SAM-dependent_MTases_sf"/>
</dbReference>
<proteinExistence type="predicted"/>
<dbReference type="PANTHER" id="PTHR34203:SF15">
    <property type="entry name" value="SLL1173 PROTEIN"/>
    <property type="match status" value="1"/>
</dbReference>
<dbReference type="PANTHER" id="PTHR34203">
    <property type="entry name" value="METHYLTRANSFERASE, FKBM FAMILY PROTEIN"/>
    <property type="match status" value="1"/>
</dbReference>
<feature type="domain" description="Methyltransferase FkbM" evidence="1">
    <location>
        <begin position="15"/>
        <end position="153"/>
    </location>
</feature>
<dbReference type="EMBL" id="UINC01084481">
    <property type="protein sequence ID" value="SVC31171.1"/>
    <property type="molecule type" value="Genomic_DNA"/>
</dbReference>